<feature type="signal peptide" evidence="2">
    <location>
        <begin position="1"/>
        <end position="18"/>
    </location>
</feature>
<feature type="chain" id="PRO_5046228782" evidence="2">
    <location>
        <begin position="19"/>
        <end position="219"/>
    </location>
</feature>
<keyword evidence="2" id="KW-0732">Signal</keyword>
<organism evidence="3 4">
    <name type="scientific">Glutamicibacter protophormiae</name>
    <name type="common">Brevibacterium protophormiae</name>
    <dbReference type="NCBI Taxonomy" id="37930"/>
    <lineage>
        <taxon>Bacteria</taxon>
        <taxon>Bacillati</taxon>
        <taxon>Actinomycetota</taxon>
        <taxon>Actinomycetes</taxon>
        <taxon>Micrococcales</taxon>
        <taxon>Micrococcaceae</taxon>
        <taxon>Glutamicibacter</taxon>
    </lineage>
</organism>
<evidence type="ECO:0000256" key="2">
    <source>
        <dbReference type="SAM" id="SignalP"/>
    </source>
</evidence>
<reference evidence="3 4" key="1">
    <citation type="submission" date="2021-03" db="EMBL/GenBank/DDBJ databases">
        <title>Sequencing the genomes of 1000 actinobacteria strains.</title>
        <authorList>
            <person name="Klenk H.-P."/>
        </authorList>
    </citation>
    <scope>NUCLEOTIDE SEQUENCE [LARGE SCALE GENOMIC DNA]</scope>
    <source>
        <strain evidence="3 4">DSM 20168</strain>
    </source>
</reference>
<dbReference type="Proteomes" id="UP001195422">
    <property type="component" value="Unassembled WGS sequence"/>
</dbReference>
<dbReference type="RefSeq" id="WP_188947827.1">
    <property type="nucleotide sequence ID" value="NZ_BMPH01000004.1"/>
</dbReference>
<comment type="caution">
    <text evidence="3">The sequence shown here is derived from an EMBL/GenBank/DDBJ whole genome shotgun (WGS) entry which is preliminary data.</text>
</comment>
<evidence type="ECO:0000256" key="1">
    <source>
        <dbReference type="SAM" id="MobiDB-lite"/>
    </source>
</evidence>
<proteinExistence type="predicted"/>
<dbReference type="PROSITE" id="PS51257">
    <property type="entry name" value="PROKAR_LIPOPROTEIN"/>
    <property type="match status" value="1"/>
</dbReference>
<evidence type="ECO:0000313" key="4">
    <source>
        <dbReference type="Proteomes" id="UP001195422"/>
    </source>
</evidence>
<feature type="compositionally biased region" description="Basic and acidic residues" evidence="1">
    <location>
        <begin position="63"/>
        <end position="100"/>
    </location>
</feature>
<evidence type="ECO:0000313" key="3">
    <source>
        <dbReference type="EMBL" id="MBP2399468.1"/>
    </source>
</evidence>
<feature type="region of interest" description="Disordered" evidence="1">
    <location>
        <begin position="51"/>
        <end position="103"/>
    </location>
</feature>
<accession>A0ABS4XSI7</accession>
<name>A0ABS4XSI7_GLUPR</name>
<dbReference type="EMBL" id="JAGIOJ010000001">
    <property type="protein sequence ID" value="MBP2399468.1"/>
    <property type="molecule type" value="Genomic_DNA"/>
</dbReference>
<sequence>MKKIAMSVSAVVAALVLAGCGVSTEEHEAVQASAAAVTVEKQELETQLADTTTKLTAAQAEADELRSANDEREAAEKAEAEKKAKEKAEKEAKQKAEKAKANKAKKITSRELAQIVKKPSSHLDKNVILYARVTQFDSATGPCTFRANVSHAHVGKYDYEHNTIFNAGDGLANCDILDDVVAEDIVKVTATVSGSLTYDTQVGGSTTVPEMQVVKITRL</sequence>
<keyword evidence="4" id="KW-1185">Reference proteome</keyword>
<protein>
    <submittedName>
        <fullName evidence="3">DNA polymerase III alpha subunit (Gram-positive type)</fullName>
    </submittedName>
</protein>
<gene>
    <name evidence="3" type="ORF">JOF39_002549</name>
</gene>